<organism evidence="2 3">
    <name type="scientific">Paracoccus aminophilus JCM 7686</name>
    <dbReference type="NCBI Taxonomy" id="1367847"/>
    <lineage>
        <taxon>Bacteria</taxon>
        <taxon>Pseudomonadati</taxon>
        <taxon>Pseudomonadota</taxon>
        <taxon>Alphaproteobacteria</taxon>
        <taxon>Rhodobacterales</taxon>
        <taxon>Paracoccaceae</taxon>
        <taxon>Paracoccus</taxon>
    </lineage>
</organism>
<keyword evidence="1" id="KW-0812">Transmembrane</keyword>
<dbReference type="KEGG" id="pami:JCM7686_pAMI4p323"/>
<name>S5Z0N5_PARAH</name>
<dbReference type="EMBL" id="CP006652">
    <property type="protein sequence ID" value="AGT11011.1"/>
    <property type="molecule type" value="Genomic_DNA"/>
</dbReference>
<sequence length="479" mass="50268">MQDLIPRRDASSKMDAYRAQPANTATLPCQQGNRLWLENMTARSLSVAVTVGGATSAVLPETAAAPTMLPNTVPGSSGPINLSINGSDTRVFQKVDPRLLARAEDVTLGIIVGSPRQGPRPMDESRGIPVMSDGNEADLSLFLSDGMSEWNTDIDMVMICLAAEGPGAITAEGIQQVDNLTETQLGWLSSSLAQNTVSGVANEGGNIALFAREVSQSSRGQVIAALKEVIWQGRFHVKPIASWGGKMAIIFKGAHRSRSFLTAISYGLNNGKMTYISSYAEVAAPGVSIAGRAAAAASAASKGNFIGFAIAAAFDVNDFITTEDPEQNWSGLLGALGVTFVKVWIAGFVGILAGVVVIGIAAAAPVALVVGIGLSVSIFVGYKLDQLDNWLGVKDKAKKIGNAFAGAASRGLRAVSAFVQKIVTSGKGIVDGWFDEFQKKLQRSDPTGWCALFCSNPIDLVNAWHRMFGAPGGIQVPGR</sequence>
<geneLocation type="plasmid" evidence="2 3">
    <name>pAMI4</name>
</geneLocation>
<evidence type="ECO:0000256" key="1">
    <source>
        <dbReference type="SAM" id="Phobius"/>
    </source>
</evidence>
<evidence type="ECO:0000313" key="3">
    <source>
        <dbReference type="Proteomes" id="UP000015480"/>
    </source>
</evidence>
<keyword evidence="1" id="KW-1133">Transmembrane helix</keyword>
<gene>
    <name evidence="2" type="ORF">JCM7686_pAMI4p323</name>
</gene>
<evidence type="ECO:0000313" key="2">
    <source>
        <dbReference type="EMBL" id="AGT11011.1"/>
    </source>
</evidence>
<reference evidence="2 3" key="1">
    <citation type="journal article" date="2014" name="BMC Genomics">
        <title>Architecture and functions of a multipartite genome of the methylotrophic bacterium Paracoccus aminophilus JCM 7686, containing primary and secondary chromids.</title>
        <authorList>
            <person name="Dziewit L."/>
            <person name="Czarnecki J."/>
            <person name="Wibberg D."/>
            <person name="Radlinska M."/>
            <person name="Mrozek P."/>
            <person name="Szymczak M."/>
            <person name="Schluter A."/>
            <person name="Puhler A."/>
            <person name="Bartosik D."/>
        </authorList>
    </citation>
    <scope>NUCLEOTIDE SEQUENCE [LARGE SCALE GENOMIC DNA]</scope>
    <source>
        <strain evidence="2">JCM 7686</strain>
        <plasmid evidence="3">Plasmid pAMI4</plasmid>
    </source>
</reference>
<protein>
    <submittedName>
        <fullName evidence="2">Uncharacterized protein</fullName>
    </submittedName>
</protein>
<keyword evidence="2" id="KW-0614">Plasmid</keyword>
<keyword evidence="3" id="KW-1185">Reference proteome</keyword>
<feature type="transmembrane region" description="Helical" evidence="1">
    <location>
        <begin position="343"/>
        <end position="376"/>
    </location>
</feature>
<dbReference type="AlphaFoldDB" id="S5Z0N5"/>
<dbReference type="PATRIC" id="fig|1367847.3.peg.3970"/>
<dbReference type="eggNOG" id="ENOG502ZDJG">
    <property type="taxonomic scope" value="Bacteria"/>
</dbReference>
<dbReference type="Proteomes" id="UP000015480">
    <property type="component" value="Plasmid pAMI4"/>
</dbReference>
<dbReference type="HOGENOM" id="CLU_569666_0_0_5"/>
<accession>S5Z0N5</accession>
<proteinExistence type="predicted"/>
<keyword evidence="1" id="KW-0472">Membrane</keyword>